<reference evidence="2" key="1">
    <citation type="submission" date="2017-05" db="UniProtKB">
        <authorList>
            <consortium name="EnsemblMetazoa"/>
        </authorList>
    </citation>
    <scope>IDENTIFICATION</scope>
</reference>
<dbReference type="SUPFAM" id="SSF51197">
    <property type="entry name" value="Clavaminate synthase-like"/>
    <property type="match status" value="1"/>
</dbReference>
<dbReference type="PANTHER" id="PTHR20883">
    <property type="entry name" value="PHYTANOYL-COA DIOXYGENASE DOMAIN CONTAINING 1"/>
    <property type="match status" value="1"/>
</dbReference>
<sequence length="291" mass="32549">MLFKGGAGVMASAATFTMGENNEFTVTPAVIEAFNEYGYIIVRSLLNRPEVVKLQASLESDSELLKHSYGRDDGNGRISRMALWNHPGKDISGMIARSDKVAGTMEKLLGGEVYHYHTKLMMKEARTGGQFVWHQDYGYWYNNGCLFPDMGTVFIAIDKTDVANGCLKILERSHKAGRIAHIPVAGQVGADLERVGMIQKILPLVDVELEAGDALFFHCNLLHKSEQNNSDRRRWAFLIAYNRASNDPVIPHHHPQYTPLARVPNSEILNCQTDDVSGKDFMDPATEHRMK</sequence>
<dbReference type="STRING" id="400682.A0A1X7U0Y0"/>
<dbReference type="eggNOG" id="ENOG502RXGN">
    <property type="taxonomic scope" value="Eukaryota"/>
</dbReference>
<organism evidence="2">
    <name type="scientific">Amphimedon queenslandica</name>
    <name type="common">Sponge</name>
    <dbReference type="NCBI Taxonomy" id="400682"/>
    <lineage>
        <taxon>Eukaryota</taxon>
        <taxon>Metazoa</taxon>
        <taxon>Porifera</taxon>
        <taxon>Demospongiae</taxon>
        <taxon>Heteroscleromorpha</taxon>
        <taxon>Haplosclerida</taxon>
        <taxon>Niphatidae</taxon>
        <taxon>Amphimedon</taxon>
    </lineage>
</organism>
<dbReference type="Pfam" id="PF05721">
    <property type="entry name" value="PhyH"/>
    <property type="match status" value="1"/>
</dbReference>
<dbReference type="OrthoDB" id="445007at2759"/>
<dbReference type="Gene3D" id="2.60.120.620">
    <property type="entry name" value="q2cbj1_9rhob like domain"/>
    <property type="match status" value="1"/>
</dbReference>
<evidence type="ECO:0000313" key="2">
    <source>
        <dbReference type="EnsemblMetazoa" id="Aqu2.1.21256_001"/>
    </source>
</evidence>
<dbReference type="InParanoid" id="A0A1X7U0Y0"/>
<dbReference type="InterPro" id="IPR008775">
    <property type="entry name" value="Phytyl_CoA_dOase-like"/>
</dbReference>
<proteinExistence type="predicted"/>
<dbReference type="AlphaFoldDB" id="A0A1X7U0Y0"/>
<comment type="cofactor">
    <cofactor evidence="1">
        <name>Fe cation</name>
        <dbReference type="ChEBI" id="CHEBI:24875"/>
    </cofactor>
</comment>
<accession>A0A1X7U0Y0</accession>
<protein>
    <recommendedName>
        <fullName evidence="3">TauD/TfdA-like domain-containing protein</fullName>
    </recommendedName>
</protein>
<dbReference type="EnsemblMetazoa" id="Aqu2.1.21256_001">
    <property type="protein sequence ID" value="Aqu2.1.21256_001"/>
    <property type="gene ID" value="Aqu2.1.21256"/>
</dbReference>
<evidence type="ECO:0008006" key="3">
    <source>
        <dbReference type="Google" id="ProtNLM"/>
    </source>
</evidence>
<dbReference type="PANTHER" id="PTHR20883:SF51">
    <property type="entry name" value="PHYTANOYL-COA HYDROXYLASE"/>
    <property type="match status" value="1"/>
</dbReference>
<name>A0A1X7U0Y0_AMPQE</name>
<evidence type="ECO:0000256" key="1">
    <source>
        <dbReference type="ARBA" id="ARBA00001962"/>
    </source>
</evidence>